<evidence type="ECO:0000256" key="3">
    <source>
        <dbReference type="ARBA" id="ARBA00022801"/>
    </source>
</evidence>
<dbReference type="SUPFAM" id="SSF53649">
    <property type="entry name" value="Alkaline phosphatase-like"/>
    <property type="match status" value="1"/>
</dbReference>
<keyword evidence="7" id="KW-1185">Reference proteome</keyword>
<keyword evidence="4" id="KW-0106">Calcium</keyword>
<reference evidence="6 7" key="1">
    <citation type="submission" date="2019-04" db="EMBL/GenBank/DDBJ databases">
        <authorList>
            <person name="Van Vliet M D."/>
        </authorList>
    </citation>
    <scope>NUCLEOTIDE SEQUENCE [LARGE SCALE GENOMIC DNA]</scope>
    <source>
        <strain evidence="6 7">F1</strain>
    </source>
</reference>
<evidence type="ECO:0000313" key="6">
    <source>
        <dbReference type="EMBL" id="VGO16352.1"/>
    </source>
</evidence>
<protein>
    <submittedName>
        <fullName evidence="6">Arylsulfatase</fullName>
    </submittedName>
</protein>
<dbReference type="EMBL" id="CAAHFG010000003">
    <property type="protein sequence ID" value="VGO16352.1"/>
    <property type="molecule type" value="Genomic_DNA"/>
</dbReference>
<dbReference type="Pfam" id="PF00884">
    <property type="entry name" value="Sulfatase"/>
    <property type="match status" value="1"/>
</dbReference>
<keyword evidence="2" id="KW-0479">Metal-binding</keyword>
<dbReference type="Gene3D" id="3.40.720.10">
    <property type="entry name" value="Alkaline Phosphatase, subunit A"/>
    <property type="match status" value="1"/>
</dbReference>
<evidence type="ECO:0000313" key="7">
    <source>
        <dbReference type="Proteomes" id="UP000366872"/>
    </source>
</evidence>
<dbReference type="Gene3D" id="3.30.1120.10">
    <property type="match status" value="1"/>
</dbReference>
<sequence length="452" mass="51613">MKTILFTLWCVATVCFSGDVPNVLLIVADDLGYSDLSCYGNDRVQTPNIDKLAEQGMRMTQFYAAGPVCTPTRASIVTGKYPLRYNIESIFRDRGEYLPAGHSLPQLMKDAGYTTALVGKWHLGGLRLKDRERRDEVDGPHEHGYEHYLCQIEEHPLRTEYFKRGDLYSRGGTCLLENEQPMDENHRYFSMFFTDIMGEETIRLINIFNEQDKPFFIHANFQVPHLPLERAPEPHWSATAEDGLSEEQHRIRSMLARLDYQIGRIFDVVEDNTLIIFTSDNGGHKFSNNGPWRGIKSDLYEGGIRVPFIVWWPGHMEAGSISDERGHSNDILPTLCAAAGIVLPADENFDGQNLLPLLEGDFLDRSAQPEFWYFDKNQGRKKKKPGTLTGAIRLGDWKLLTAYGEPKELYNLTDDPQEKINRMTDMPEKTAELAELLANWLAEPRNTYKTAR</sequence>
<dbReference type="InterPro" id="IPR024607">
    <property type="entry name" value="Sulfatase_CS"/>
</dbReference>
<gene>
    <name evidence="6" type="primary">atsA_249</name>
    <name evidence="6" type="ORF">PDESU_04943</name>
</gene>
<dbReference type="PROSITE" id="PS00149">
    <property type="entry name" value="SULFATASE_2"/>
    <property type="match status" value="1"/>
</dbReference>
<dbReference type="InterPro" id="IPR050738">
    <property type="entry name" value="Sulfatase"/>
</dbReference>
<comment type="similarity">
    <text evidence="1">Belongs to the sulfatase family.</text>
</comment>
<name>A0A6C2U8B2_PONDE</name>
<dbReference type="PROSITE" id="PS00523">
    <property type="entry name" value="SULFATASE_1"/>
    <property type="match status" value="1"/>
</dbReference>
<dbReference type="InterPro" id="IPR017850">
    <property type="entry name" value="Alkaline_phosphatase_core_sf"/>
</dbReference>
<evidence type="ECO:0000256" key="1">
    <source>
        <dbReference type="ARBA" id="ARBA00008779"/>
    </source>
</evidence>
<dbReference type="GO" id="GO:0046872">
    <property type="term" value="F:metal ion binding"/>
    <property type="evidence" value="ECO:0007669"/>
    <property type="project" value="UniProtKB-KW"/>
</dbReference>
<dbReference type="InterPro" id="IPR000917">
    <property type="entry name" value="Sulfatase_N"/>
</dbReference>
<evidence type="ECO:0000256" key="2">
    <source>
        <dbReference type="ARBA" id="ARBA00022723"/>
    </source>
</evidence>
<accession>A0A6C2U8B2</accession>
<evidence type="ECO:0000256" key="4">
    <source>
        <dbReference type="ARBA" id="ARBA00022837"/>
    </source>
</evidence>
<dbReference type="PANTHER" id="PTHR42693:SF33">
    <property type="entry name" value="ARYLSULFATASE"/>
    <property type="match status" value="1"/>
</dbReference>
<dbReference type="RefSeq" id="WP_136081878.1">
    <property type="nucleotide sequence ID" value="NZ_CAAHFG010000003.1"/>
</dbReference>
<organism evidence="6 7">
    <name type="scientific">Pontiella desulfatans</name>
    <dbReference type="NCBI Taxonomy" id="2750659"/>
    <lineage>
        <taxon>Bacteria</taxon>
        <taxon>Pseudomonadati</taxon>
        <taxon>Kiritimatiellota</taxon>
        <taxon>Kiritimatiellia</taxon>
        <taxon>Kiritimatiellales</taxon>
        <taxon>Pontiellaceae</taxon>
        <taxon>Pontiella</taxon>
    </lineage>
</organism>
<dbReference type="Proteomes" id="UP000366872">
    <property type="component" value="Unassembled WGS sequence"/>
</dbReference>
<dbReference type="PANTHER" id="PTHR42693">
    <property type="entry name" value="ARYLSULFATASE FAMILY MEMBER"/>
    <property type="match status" value="1"/>
</dbReference>
<feature type="domain" description="Sulfatase N-terminal" evidence="5">
    <location>
        <begin position="21"/>
        <end position="341"/>
    </location>
</feature>
<evidence type="ECO:0000259" key="5">
    <source>
        <dbReference type="Pfam" id="PF00884"/>
    </source>
</evidence>
<dbReference type="AlphaFoldDB" id="A0A6C2U8B2"/>
<proteinExistence type="inferred from homology"/>
<dbReference type="GO" id="GO:0004065">
    <property type="term" value="F:arylsulfatase activity"/>
    <property type="evidence" value="ECO:0007669"/>
    <property type="project" value="TreeGrafter"/>
</dbReference>
<keyword evidence="3" id="KW-0378">Hydrolase</keyword>